<proteinExistence type="predicted"/>
<accession>A0A3A4RI72</accession>
<name>A0A3A4RI72_9BACT</name>
<dbReference type="EMBL" id="QZJZ01000014">
    <property type="protein sequence ID" value="RJP61324.1"/>
    <property type="molecule type" value="Genomic_DNA"/>
</dbReference>
<protein>
    <recommendedName>
        <fullName evidence="3">Alginate export domain-containing protein</fullName>
    </recommendedName>
</protein>
<evidence type="ECO:0000313" key="1">
    <source>
        <dbReference type="EMBL" id="RJP61324.1"/>
    </source>
</evidence>
<dbReference type="Proteomes" id="UP000266426">
    <property type="component" value="Unassembled WGS sequence"/>
</dbReference>
<reference evidence="1 2" key="1">
    <citation type="journal article" date="2017" name="ISME J.">
        <title>Energy and carbon metabolisms in a deep terrestrial subsurface fluid microbial community.</title>
        <authorList>
            <person name="Momper L."/>
            <person name="Jungbluth S.P."/>
            <person name="Lee M.D."/>
            <person name="Amend J.P."/>
        </authorList>
    </citation>
    <scope>NUCLEOTIDE SEQUENCE [LARGE SCALE GENOMIC DNA]</scope>
    <source>
        <strain evidence="1">SURF_26</strain>
    </source>
</reference>
<organism evidence="1 2">
    <name type="scientific">Candidatus Auribacter fodinae</name>
    <dbReference type="NCBI Taxonomy" id="2093366"/>
    <lineage>
        <taxon>Bacteria</taxon>
        <taxon>Pseudomonadati</taxon>
        <taxon>Candidatus Auribacterota</taxon>
        <taxon>Candidatus Auribacteria</taxon>
        <taxon>Candidatus Auribacterales</taxon>
        <taxon>Candidatus Auribacteraceae</taxon>
        <taxon>Candidatus Auribacter</taxon>
    </lineage>
</organism>
<comment type="caution">
    <text evidence="1">The sequence shown here is derived from an EMBL/GenBank/DDBJ whole genome shotgun (WGS) entry which is preliminary data.</text>
</comment>
<evidence type="ECO:0008006" key="3">
    <source>
        <dbReference type="Google" id="ProtNLM"/>
    </source>
</evidence>
<dbReference type="SUPFAM" id="SSF56935">
    <property type="entry name" value="Porins"/>
    <property type="match status" value="1"/>
</dbReference>
<evidence type="ECO:0000313" key="2">
    <source>
        <dbReference type="Proteomes" id="UP000266426"/>
    </source>
</evidence>
<sequence>MSVMSRTWKNILRIMVSLLVLLLIAANSIQSVYAAFDQLIPQRQRGKFFTPSIRMRGQYSDNVSFKRGIGGGRGPAQEKIESMVNFFEPKVSFRLPFDQTFVSLDYKYSLAYFWSRPFDNEDVAHDLNFRFRHDFSQRLSLDVQNDYVNQQAGKIIRSGHAFVGEEIIRRNTIIRNQGDFERNSLDVALKYDIFRYLYLTFKYGNEILDFDSGSASRTFDYVENRVGFETSYILNKDTLLIAGYRFSNREFAKRANADYDSHLLFGGMNYRLGKFFTLDGTGGVDFRKMEAPFRGFTGVTTQDVDFDTIPETPAAVPISDVRSPVKLGTTKIGKNPYVDLRLTSNYFRNMVITLGYRLLTTITEQENFTDADIHVSSVQVSYRIMPKVTLDFSMSYTIDNYEGKRYVAEVNQPARTHIAKRLVNEDPASKVFRLGAVVSYQVTPWLFYELGYKRTDSDSDFNNSTWERNDYFTGINAIF</sequence>
<dbReference type="AlphaFoldDB" id="A0A3A4RI72"/>
<gene>
    <name evidence="1" type="ORF">C4541_02150</name>
</gene>